<reference evidence="10 11" key="1">
    <citation type="journal article" date="2015" name="Nature">
        <title>rRNA introns, odd ribosomes, and small enigmatic genomes across a large radiation of phyla.</title>
        <authorList>
            <person name="Brown C.T."/>
            <person name="Hug L.A."/>
            <person name="Thomas B.C."/>
            <person name="Sharon I."/>
            <person name="Castelle C.J."/>
            <person name="Singh A."/>
            <person name="Wilkins M.J."/>
            <person name="Williams K.H."/>
            <person name="Banfield J.F."/>
        </authorList>
    </citation>
    <scope>NUCLEOTIDE SEQUENCE [LARGE SCALE GENOMIC DNA]</scope>
</reference>
<evidence type="ECO:0000256" key="4">
    <source>
        <dbReference type="ARBA" id="ARBA00022519"/>
    </source>
</evidence>
<evidence type="ECO:0000256" key="3">
    <source>
        <dbReference type="ARBA" id="ARBA00022475"/>
    </source>
</evidence>
<name>A0A0G0NIT3_9BACT</name>
<evidence type="ECO:0000256" key="7">
    <source>
        <dbReference type="ARBA" id="ARBA00023136"/>
    </source>
</evidence>
<comment type="subcellular location">
    <subcellularLocation>
        <location evidence="1">Cell inner membrane</location>
        <topology evidence="1">Multi-pass membrane protein</topology>
    </subcellularLocation>
</comment>
<dbReference type="Pfam" id="PF00482">
    <property type="entry name" value="T2SSF"/>
    <property type="match status" value="2"/>
</dbReference>
<dbReference type="InterPro" id="IPR018076">
    <property type="entry name" value="T2SS_GspF_dom"/>
</dbReference>
<evidence type="ECO:0000259" key="9">
    <source>
        <dbReference type="Pfam" id="PF00482"/>
    </source>
</evidence>
<dbReference type="GO" id="GO:0005886">
    <property type="term" value="C:plasma membrane"/>
    <property type="evidence" value="ECO:0007669"/>
    <property type="project" value="UniProtKB-SubCell"/>
</dbReference>
<comment type="similarity">
    <text evidence="2">Belongs to the GSP F family.</text>
</comment>
<dbReference type="Gene3D" id="1.20.81.30">
    <property type="entry name" value="Type II secretion system (T2SS), domain F"/>
    <property type="match status" value="2"/>
</dbReference>
<dbReference type="PRINTS" id="PR00812">
    <property type="entry name" value="BCTERIALGSPF"/>
</dbReference>
<dbReference type="STRING" id="1619013.UT41_C0001G0265"/>
<comment type="caution">
    <text evidence="10">The sequence shown here is derived from an EMBL/GenBank/DDBJ whole genome shotgun (WGS) entry which is preliminary data.</text>
</comment>
<dbReference type="Proteomes" id="UP000034665">
    <property type="component" value="Unassembled WGS sequence"/>
</dbReference>
<dbReference type="AlphaFoldDB" id="A0A0G0NIT3"/>
<sequence length="410" mass="46425">MYIRDYFMKFKYQARNKDGELQVGFVESYSQNGAADVLVSHGLYVLSLENESKDNFFDKFLAMFKHISLTDLMIFTRQFATLMEAKVSLGDSMKNLQKQTRSAMMKEVIYEIGTDVDSGLSLSQALERQKDVFSEFYVSMIRSAEITGRLEEAIIYLAEYIEKQKLWRSRIVNALIYPAILVAMFLGIVILMVTMILPNIKPILLEAGDLPWYTDVVLNGGDFITTWWWVAIIVILPMVMFFLEYIRSDEGKVVVDEVLLRTPVFGSLFSKMYIARFAESLGILVKGGIPIAQALEITSRSIGSSVFQDILHDVSDRVRGGELLSAALERYEYYFPSLVSQMIAIGETTGRLEELLGRIAIFYTRDVDDMMSRLGELVQPLIIAIIGVFVGFLFASILVPIYNLVKSFGG</sequence>
<evidence type="ECO:0000256" key="2">
    <source>
        <dbReference type="ARBA" id="ARBA00005745"/>
    </source>
</evidence>
<feature type="domain" description="Type II secretion system protein GspF" evidence="9">
    <location>
        <begin position="75"/>
        <end position="198"/>
    </location>
</feature>
<dbReference type="InterPro" id="IPR003004">
    <property type="entry name" value="GspF/PilC"/>
</dbReference>
<accession>A0A0G0NIT3</accession>
<feature type="transmembrane region" description="Helical" evidence="8">
    <location>
        <begin position="226"/>
        <end position="243"/>
    </location>
</feature>
<dbReference type="FunFam" id="1.20.81.30:FF:000001">
    <property type="entry name" value="Type II secretion system protein F"/>
    <property type="match status" value="2"/>
</dbReference>
<feature type="transmembrane region" description="Helical" evidence="8">
    <location>
        <begin position="381"/>
        <end position="402"/>
    </location>
</feature>
<gene>
    <name evidence="10" type="ORF">UT41_C0001G0265</name>
</gene>
<keyword evidence="5 8" id="KW-0812">Transmembrane</keyword>
<dbReference type="PANTHER" id="PTHR30012">
    <property type="entry name" value="GENERAL SECRETION PATHWAY PROTEIN"/>
    <property type="match status" value="1"/>
</dbReference>
<evidence type="ECO:0000313" key="10">
    <source>
        <dbReference type="EMBL" id="KKR12721.1"/>
    </source>
</evidence>
<feature type="transmembrane region" description="Helical" evidence="8">
    <location>
        <begin position="174"/>
        <end position="197"/>
    </location>
</feature>
<evidence type="ECO:0000256" key="6">
    <source>
        <dbReference type="ARBA" id="ARBA00022989"/>
    </source>
</evidence>
<dbReference type="EMBL" id="LBWR01000001">
    <property type="protein sequence ID" value="KKR12721.1"/>
    <property type="molecule type" value="Genomic_DNA"/>
</dbReference>
<keyword evidence="3" id="KW-1003">Cell membrane</keyword>
<keyword evidence="6 8" id="KW-1133">Transmembrane helix</keyword>
<feature type="domain" description="Type II secretion system protein GspF" evidence="9">
    <location>
        <begin position="277"/>
        <end position="400"/>
    </location>
</feature>
<evidence type="ECO:0000256" key="8">
    <source>
        <dbReference type="SAM" id="Phobius"/>
    </source>
</evidence>
<keyword evidence="7 8" id="KW-0472">Membrane</keyword>
<protein>
    <submittedName>
        <fullName evidence="10">Type II secretion system F domain protein</fullName>
    </submittedName>
</protein>
<proteinExistence type="inferred from homology"/>
<evidence type="ECO:0000313" key="11">
    <source>
        <dbReference type="Proteomes" id="UP000034665"/>
    </source>
</evidence>
<organism evidence="10 11">
    <name type="scientific">Candidatus Wolfebacteria bacterium GW2011_GWC2_39_22</name>
    <dbReference type="NCBI Taxonomy" id="1619013"/>
    <lineage>
        <taxon>Bacteria</taxon>
        <taxon>Candidatus Wolfeibacteriota</taxon>
    </lineage>
</organism>
<evidence type="ECO:0000256" key="1">
    <source>
        <dbReference type="ARBA" id="ARBA00004429"/>
    </source>
</evidence>
<dbReference type="PANTHER" id="PTHR30012:SF0">
    <property type="entry name" value="TYPE II SECRETION SYSTEM PROTEIN F-RELATED"/>
    <property type="match status" value="1"/>
</dbReference>
<dbReference type="InterPro" id="IPR042094">
    <property type="entry name" value="T2SS_GspF_sf"/>
</dbReference>
<keyword evidence="4" id="KW-0997">Cell inner membrane</keyword>
<evidence type="ECO:0000256" key="5">
    <source>
        <dbReference type="ARBA" id="ARBA00022692"/>
    </source>
</evidence>